<evidence type="ECO:0000313" key="1">
    <source>
        <dbReference type="EMBL" id="CAK0833518.1"/>
    </source>
</evidence>
<evidence type="ECO:0000313" key="2">
    <source>
        <dbReference type="Proteomes" id="UP001189429"/>
    </source>
</evidence>
<dbReference type="Proteomes" id="UP001189429">
    <property type="component" value="Unassembled WGS sequence"/>
</dbReference>
<comment type="caution">
    <text evidence="1">The sequence shown here is derived from an EMBL/GenBank/DDBJ whole genome shotgun (WGS) entry which is preliminary data.</text>
</comment>
<protein>
    <submittedName>
        <fullName evidence="1">Uncharacterized protein</fullName>
    </submittedName>
</protein>
<keyword evidence="2" id="KW-1185">Reference proteome</keyword>
<proteinExistence type="predicted"/>
<feature type="non-terminal residue" evidence="1">
    <location>
        <position position="1"/>
    </location>
</feature>
<name>A0ABN9SNV8_9DINO</name>
<dbReference type="EMBL" id="CAUYUJ010012225">
    <property type="protein sequence ID" value="CAK0833518.1"/>
    <property type="molecule type" value="Genomic_DNA"/>
</dbReference>
<organism evidence="1 2">
    <name type="scientific">Prorocentrum cordatum</name>
    <dbReference type="NCBI Taxonomy" id="2364126"/>
    <lineage>
        <taxon>Eukaryota</taxon>
        <taxon>Sar</taxon>
        <taxon>Alveolata</taxon>
        <taxon>Dinophyceae</taxon>
        <taxon>Prorocentrales</taxon>
        <taxon>Prorocentraceae</taxon>
        <taxon>Prorocentrum</taxon>
    </lineage>
</organism>
<sequence>GQPLLEPTDLFNSKDVPTIGPGLAFFALDVLWSEDAAECDFHGHFASDPNEVQMDVQMLDNSVSFPRTMLSSCLDADDAQCCAPAPSVAVLDGSTLMTTDKKKLPLDTEIALSVSAAEDIEIHGMEHRVHGLLMYGLWVDLDLCCSSKRDISDGSSVMSAPSVPPNVLSVPSEADAFVDELIDATDSFDPFECDTLENILQNAEDIIQRHASNVDSHDVLRRDFNMIAEPAVPTLNN</sequence>
<reference evidence="1" key="1">
    <citation type="submission" date="2023-10" db="EMBL/GenBank/DDBJ databases">
        <authorList>
            <person name="Chen Y."/>
            <person name="Shah S."/>
            <person name="Dougan E. K."/>
            <person name="Thang M."/>
            <person name="Chan C."/>
        </authorList>
    </citation>
    <scope>NUCLEOTIDE SEQUENCE [LARGE SCALE GENOMIC DNA]</scope>
</reference>
<feature type="non-terminal residue" evidence="1">
    <location>
        <position position="237"/>
    </location>
</feature>
<gene>
    <name evidence="1" type="ORF">PCOR1329_LOCUS31203</name>
</gene>
<accession>A0ABN9SNV8</accession>